<proteinExistence type="predicted"/>
<protein>
    <submittedName>
        <fullName evidence="1">Uncharacterized protein</fullName>
    </submittedName>
</protein>
<accession>A0AAD9XJC9</accession>
<reference evidence="1" key="1">
    <citation type="journal article" date="2023" name="Plant J.">
        <title>Genome sequences and population genomics provide insights into the demographic history, inbreeding, and mutation load of two 'living fossil' tree species of Dipteronia.</title>
        <authorList>
            <person name="Feng Y."/>
            <person name="Comes H.P."/>
            <person name="Chen J."/>
            <person name="Zhu S."/>
            <person name="Lu R."/>
            <person name="Zhang X."/>
            <person name="Li P."/>
            <person name="Qiu J."/>
            <person name="Olsen K.M."/>
            <person name="Qiu Y."/>
        </authorList>
    </citation>
    <scope>NUCLEOTIDE SEQUENCE</scope>
    <source>
        <strain evidence="1">KIB01</strain>
    </source>
</reference>
<comment type="caution">
    <text evidence="1">The sequence shown here is derived from an EMBL/GenBank/DDBJ whole genome shotgun (WGS) entry which is preliminary data.</text>
</comment>
<organism evidence="1 2">
    <name type="scientific">Dipteronia dyeriana</name>
    <dbReference type="NCBI Taxonomy" id="168575"/>
    <lineage>
        <taxon>Eukaryota</taxon>
        <taxon>Viridiplantae</taxon>
        <taxon>Streptophyta</taxon>
        <taxon>Embryophyta</taxon>
        <taxon>Tracheophyta</taxon>
        <taxon>Spermatophyta</taxon>
        <taxon>Magnoliopsida</taxon>
        <taxon>eudicotyledons</taxon>
        <taxon>Gunneridae</taxon>
        <taxon>Pentapetalae</taxon>
        <taxon>rosids</taxon>
        <taxon>malvids</taxon>
        <taxon>Sapindales</taxon>
        <taxon>Sapindaceae</taxon>
        <taxon>Hippocastanoideae</taxon>
        <taxon>Acereae</taxon>
        <taxon>Dipteronia</taxon>
    </lineage>
</organism>
<dbReference type="Proteomes" id="UP001280121">
    <property type="component" value="Unassembled WGS sequence"/>
</dbReference>
<dbReference type="PANTHER" id="PTHR36055:SF1">
    <property type="entry name" value="C2H2-LIKE ZINC FINGER PROTEIN"/>
    <property type="match status" value="1"/>
</dbReference>
<gene>
    <name evidence="1" type="ORF">Ddye_006945</name>
</gene>
<evidence type="ECO:0000313" key="2">
    <source>
        <dbReference type="Proteomes" id="UP001280121"/>
    </source>
</evidence>
<sequence>MFPISSQEQFSILDDYSEKTFLCGTAVSLQIYIFDGEAGKIGLEIRNLVVCTSFLMEQILVLSFPGSFYLEMLWRKKCDWKSLITGKIGLETRNLVVCTSFLVEQILVKAWLVDKDAEALRCQKLLEEEEEPA</sequence>
<name>A0AAD9XJC9_9ROSI</name>
<dbReference type="AlphaFoldDB" id="A0AAD9XJC9"/>
<evidence type="ECO:0000313" key="1">
    <source>
        <dbReference type="EMBL" id="KAK2660412.1"/>
    </source>
</evidence>
<dbReference type="PANTHER" id="PTHR36055">
    <property type="entry name" value="C2H2-LIKE ZINC FINGER PROTEIN"/>
    <property type="match status" value="1"/>
</dbReference>
<keyword evidence="2" id="KW-1185">Reference proteome</keyword>
<dbReference type="EMBL" id="JANJYI010000002">
    <property type="protein sequence ID" value="KAK2660412.1"/>
    <property type="molecule type" value="Genomic_DNA"/>
</dbReference>